<protein>
    <recommendedName>
        <fullName evidence="4">F-box domain-containing protein</fullName>
    </recommendedName>
</protein>
<keyword evidence="1 3" id="KW-0853">WD repeat</keyword>
<feature type="repeat" description="WD" evidence="3">
    <location>
        <begin position="316"/>
        <end position="345"/>
    </location>
</feature>
<dbReference type="Gene3D" id="2.130.10.10">
    <property type="entry name" value="YVTN repeat-like/Quinoprotein amine dehydrogenase"/>
    <property type="match status" value="1"/>
</dbReference>
<dbReference type="GO" id="GO:0048188">
    <property type="term" value="C:Set1C/COMPASS complex"/>
    <property type="evidence" value="ECO:0007669"/>
    <property type="project" value="TreeGrafter"/>
</dbReference>
<dbReference type="GO" id="GO:0042393">
    <property type="term" value="F:histone binding"/>
    <property type="evidence" value="ECO:0007669"/>
    <property type="project" value="TreeGrafter"/>
</dbReference>
<keyword evidence="2" id="KW-0677">Repeat</keyword>
<dbReference type="SUPFAM" id="SSF81383">
    <property type="entry name" value="F-box domain"/>
    <property type="match status" value="1"/>
</dbReference>
<dbReference type="PANTHER" id="PTHR22847">
    <property type="entry name" value="WD40 REPEAT PROTEIN"/>
    <property type="match status" value="1"/>
</dbReference>
<dbReference type="InterPro" id="IPR001810">
    <property type="entry name" value="F-box_dom"/>
</dbReference>
<dbReference type="Pfam" id="PF00400">
    <property type="entry name" value="WD40"/>
    <property type="match status" value="6"/>
</dbReference>
<dbReference type="InterPro" id="IPR036047">
    <property type="entry name" value="F-box-like_dom_sf"/>
</dbReference>
<dbReference type="PANTHER" id="PTHR22847:SF637">
    <property type="entry name" value="WD REPEAT DOMAIN 5B"/>
    <property type="match status" value="1"/>
</dbReference>
<dbReference type="CDD" id="cd00200">
    <property type="entry name" value="WD40"/>
    <property type="match status" value="1"/>
</dbReference>
<dbReference type="InterPro" id="IPR015943">
    <property type="entry name" value="WD40/YVTN_repeat-like_dom_sf"/>
</dbReference>
<proteinExistence type="predicted"/>
<dbReference type="SMART" id="SM00320">
    <property type="entry name" value="WD40"/>
    <property type="match status" value="6"/>
</dbReference>
<feature type="repeat" description="WD" evidence="3">
    <location>
        <begin position="508"/>
        <end position="547"/>
    </location>
</feature>
<dbReference type="InterPro" id="IPR019775">
    <property type="entry name" value="WD40_repeat_CS"/>
</dbReference>
<dbReference type="PROSITE" id="PS00678">
    <property type="entry name" value="WD_REPEATS_1"/>
    <property type="match status" value="3"/>
</dbReference>
<reference evidence="5" key="1">
    <citation type="submission" date="2023-03" db="EMBL/GenBank/DDBJ databases">
        <title>Mating type loci evolution in Malassezia.</title>
        <authorList>
            <person name="Coelho M.A."/>
        </authorList>
    </citation>
    <scope>NUCLEOTIDE SEQUENCE</scope>
    <source>
        <strain evidence="5">CBS 10434</strain>
    </source>
</reference>
<dbReference type="Pfam" id="PF12937">
    <property type="entry name" value="F-box-like"/>
    <property type="match status" value="1"/>
</dbReference>
<evidence type="ECO:0000313" key="5">
    <source>
        <dbReference type="EMBL" id="WFD18268.1"/>
    </source>
</evidence>
<organism evidence="5 6">
    <name type="scientific">Malassezia caprae</name>
    <dbReference type="NCBI Taxonomy" id="1381934"/>
    <lineage>
        <taxon>Eukaryota</taxon>
        <taxon>Fungi</taxon>
        <taxon>Dikarya</taxon>
        <taxon>Basidiomycota</taxon>
        <taxon>Ustilaginomycotina</taxon>
        <taxon>Malasseziomycetes</taxon>
        <taxon>Malasseziales</taxon>
        <taxon>Malasseziaceae</taxon>
        <taxon>Malassezia</taxon>
    </lineage>
</organism>
<dbReference type="Gene3D" id="1.20.1280.50">
    <property type="match status" value="1"/>
</dbReference>
<dbReference type="AlphaFoldDB" id="A0AAF0E3S8"/>
<dbReference type="PRINTS" id="PR00320">
    <property type="entry name" value="GPROTEINBRPT"/>
</dbReference>
<dbReference type="PROSITE" id="PS50294">
    <property type="entry name" value="WD_REPEATS_REGION"/>
    <property type="match status" value="4"/>
</dbReference>
<dbReference type="InterPro" id="IPR036322">
    <property type="entry name" value="WD40_repeat_dom_sf"/>
</dbReference>
<evidence type="ECO:0000256" key="3">
    <source>
        <dbReference type="PROSITE-ProRule" id="PRU00221"/>
    </source>
</evidence>
<keyword evidence="6" id="KW-1185">Reference proteome</keyword>
<accession>A0AAF0E3S8</accession>
<dbReference type="Proteomes" id="UP001220961">
    <property type="component" value="Chromosome 1"/>
</dbReference>
<evidence type="ECO:0000256" key="2">
    <source>
        <dbReference type="ARBA" id="ARBA00022737"/>
    </source>
</evidence>
<sequence length="585" mass="65032">MTRTTSLADALGSFSVASLSERYQFLEALVRECHVRELSDLESMIVPRLKVDFLQRLPWEVALHTLTFLDDCSSLVRASAVSKTWYRLATDEYIWGWMCVRYGYHTPQRLDWLIASLVPASSLKERAEEESMALDGVKTRRRRSFFADSIDRLPPPGQSGTVAFRDYFRMAYLTAQHWQNGGRILASYVTEELADADPDPNRRLALTCCAMDRDWIVVGLTNSCIYVFSMHTGKLVNVLQGHESGVWCLLLATGTQRDTPPVMATAPHGLQLEQSDDRPAAMLPLVEHGGLSVRDAAYAAERCQPTDTACGRTQGWGRTETLVVSAGSDRSLRVWDVASGDCVQVLRGHTSTIRCAQGIPGQPYVVTGSRDGTLRVWDLEQGVVRHVLAGHQHSVRCLAVHGNQVASGSYDFTCRLWDWTQGQCLHVLKGHQLQVYAVAFDGTYVVTGSSDSTVRVWSAATGAMLAMFQGYTHVVAHLQLFGDMLATGSSDGRVLVYSLQTLECLYRICAHDSGVTTLQLNDRYMVTGGSDGLVKLWDVSTGRFLRYLCEPCETVWSVRFDEDICVILAKRHGKCVVEIISLRPM</sequence>
<feature type="repeat" description="WD" evidence="3">
    <location>
        <begin position="388"/>
        <end position="427"/>
    </location>
</feature>
<evidence type="ECO:0000259" key="4">
    <source>
        <dbReference type="Pfam" id="PF12937"/>
    </source>
</evidence>
<feature type="repeat" description="WD" evidence="3">
    <location>
        <begin position="428"/>
        <end position="467"/>
    </location>
</feature>
<evidence type="ECO:0000256" key="1">
    <source>
        <dbReference type="ARBA" id="ARBA00022574"/>
    </source>
</evidence>
<name>A0AAF0E3S8_9BASI</name>
<feature type="repeat" description="WD" evidence="3">
    <location>
        <begin position="346"/>
        <end position="387"/>
    </location>
</feature>
<dbReference type="InterPro" id="IPR001680">
    <property type="entry name" value="WD40_rpt"/>
</dbReference>
<evidence type="ECO:0000313" key="6">
    <source>
        <dbReference type="Proteomes" id="UP001220961"/>
    </source>
</evidence>
<dbReference type="PROSITE" id="PS50082">
    <property type="entry name" value="WD_REPEATS_2"/>
    <property type="match status" value="5"/>
</dbReference>
<dbReference type="SUPFAM" id="SSF50978">
    <property type="entry name" value="WD40 repeat-like"/>
    <property type="match status" value="1"/>
</dbReference>
<feature type="domain" description="F-box" evidence="4">
    <location>
        <begin position="55"/>
        <end position="100"/>
    </location>
</feature>
<dbReference type="InterPro" id="IPR020472">
    <property type="entry name" value="WD40_PAC1"/>
</dbReference>
<dbReference type="EMBL" id="CP119908">
    <property type="protein sequence ID" value="WFD18268.1"/>
    <property type="molecule type" value="Genomic_DNA"/>
</dbReference>
<gene>
    <name evidence="5" type="ORF">MCAP1_000467</name>
</gene>